<feature type="compositionally biased region" description="Low complexity" evidence="4">
    <location>
        <begin position="426"/>
        <end position="442"/>
    </location>
</feature>
<dbReference type="SUPFAM" id="SSF52402">
    <property type="entry name" value="Adenine nucleotide alpha hydrolases-like"/>
    <property type="match status" value="1"/>
</dbReference>
<keyword evidence="2" id="KW-0061">Asparagine biosynthesis</keyword>
<feature type="region of interest" description="Disordered" evidence="4">
    <location>
        <begin position="624"/>
        <end position="652"/>
    </location>
</feature>
<protein>
    <recommendedName>
        <fullName evidence="5">Glutamine amidotransferase type-2 domain-containing protein</fullName>
    </recommendedName>
</protein>
<organism evidence="6 7">
    <name type="scientific">Astrephomene gubernaculifera</name>
    <dbReference type="NCBI Taxonomy" id="47775"/>
    <lineage>
        <taxon>Eukaryota</taxon>
        <taxon>Viridiplantae</taxon>
        <taxon>Chlorophyta</taxon>
        <taxon>core chlorophytes</taxon>
        <taxon>Chlorophyceae</taxon>
        <taxon>CS clade</taxon>
        <taxon>Chlamydomonadales</taxon>
        <taxon>Astrephomenaceae</taxon>
        <taxon>Astrephomene</taxon>
    </lineage>
</organism>
<keyword evidence="7" id="KW-1185">Reference proteome</keyword>
<dbReference type="InterPro" id="IPR017932">
    <property type="entry name" value="GATase_2_dom"/>
</dbReference>
<feature type="region of interest" description="Disordered" evidence="4">
    <location>
        <begin position="777"/>
        <end position="812"/>
    </location>
</feature>
<feature type="domain" description="Glutamine amidotransferase type-2" evidence="5">
    <location>
        <begin position="2"/>
        <end position="253"/>
    </location>
</feature>
<feature type="region of interest" description="Disordered" evidence="4">
    <location>
        <begin position="423"/>
        <end position="446"/>
    </location>
</feature>
<evidence type="ECO:0000256" key="2">
    <source>
        <dbReference type="ARBA" id="ARBA00022888"/>
    </source>
</evidence>
<accession>A0AAD3HNU0</accession>
<reference evidence="6 7" key="1">
    <citation type="journal article" date="2021" name="Sci. Rep.">
        <title>Genome sequencing of the multicellular alga Astrephomene provides insights into convergent evolution of germ-soma differentiation.</title>
        <authorList>
            <person name="Yamashita S."/>
            <person name="Yamamoto K."/>
            <person name="Matsuzaki R."/>
            <person name="Suzuki S."/>
            <person name="Yamaguchi H."/>
            <person name="Hirooka S."/>
            <person name="Minakuchi Y."/>
            <person name="Miyagishima S."/>
            <person name="Kawachi M."/>
            <person name="Toyoda A."/>
            <person name="Nozaki H."/>
        </authorList>
    </citation>
    <scope>NUCLEOTIDE SEQUENCE [LARGE SCALE GENOMIC DNA]</scope>
    <source>
        <strain evidence="6 7">NIES-4017</strain>
    </source>
</reference>
<evidence type="ECO:0000313" key="7">
    <source>
        <dbReference type="Proteomes" id="UP001054857"/>
    </source>
</evidence>
<dbReference type="GO" id="GO:0006529">
    <property type="term" value="P:asparagine biosynthetic process"/>
    <property type="evidence" value="ECO:0007669"/>
    <property type="project" value="UniProtKB-KW"/>
</dbReference>
<dbReference type="CDD" id="cd01991">
    <property type="entry name" value="Asn_synthase_B_C"/>
    <property type="match status" value="1"/>
</dbReference>
<keyword evidence="1" id="KW-0028">Amino-acid biosynthesis</keyword>
<evidence type="ECO:0000259" key="5">
    <source>
        <dbReference type="PROSITE" id="PS51278"/>
    </source>
</evidence>
<feature type="compositionally biased region" description="Low complexity" evidence="4">
    <location>
        <begin position="790"/>
        <end position="808"/>
    </location>
</feature>
<dbReference type="PANTHER" id="PTHR45937">
    <property type="entry name" value="ASPARAGINE SYNTHETASE DOMAIN-CONTAINING PROTEIN 1"/>
    <property type="match status" value="1"/>
</dbReference>
<dbReference type="Pfam" id="PF13537">
    <property type="entry name" value="GATase_7"/>
    <property type="match status" value="1"/>
</dbReference>
<dbReference type="InterPro" id="IPR001962">
    <property type="entry name" value="Asn_synthase"/>
</dbReference>
<dbReference type="EMBL" id="BMAR01000017">
    <property type="protein sequence ID" value="GFR47150.1"/>
    <property type="molecule type" value="Genomic_DNA"/>
</dbReference>
<keyword evidence="3" id="KW-0315">Glutamine amidotransferase</keyword>
<dbReference type="InterPro" id="IPR051857">
    <property type="entry name" value="Asn_synthetase_domain"/>
</dbReference>
<evidence type="ECO:0000256" key="3">
    <source>
        <dbReference type="ARBA" id="ARBA00022962"/>
    </source>
</evidence>
<dbReference type="PROSITE" id="PS51278">
    <property type="entry name" value="GATASE_TYPE_2"/>
    <property type="match status" value="1"/>
</dbReference>
<name>A0AAD3HNU0_9CHLO</name>
<dbReference type="InterPro" id="IPR029055">
    <property type="entry name" value="Ntn_hydrolases_N"/>
</dbReference>
<evidence type="ECO:0000256" key="1">
    <source>
        <dbReference type="ARBA" id="ARBA00022605"/>
    </source>
</evidence>
<dbReference type="Proteomes" id="UP001054857">
    <property type="component" value="Unassembled WGS sequence"/>
</dbReference>
<comment type="caution">
    <text evidence="6">The sequence shown here is derived from an EMBL/GenBank/DDBJ whole genome shotgun (WGS) entry which is preliminary data.</text>
</comment>
<dbReference type="AlphaFoldDB" id="A0AAD3HNU0"/>
<feature type="region of interest" description="Disordered" evidence="4">
    <location>
        <begin position="275"/>
        <end position="299"/>
    </location>
</feature>
<evidence type="ECO:0000256" key="4">
    <source>
        <dbReference type="SAM" id="MobiDB-lite"/>
    </source>
</evidence>
<dbReference type="InterPro" id="IPR014729">
    <property type="entry name" value="Rossmann-like_a/b/a_fold"/>
</dbReference>
<dbReference type="SUPFAM" id="SSF56235">
    <property type="entry name" value="N-terminal nucleophile aminohydrolases (Ntn hydrolases)"/>
    <property type="match status" value="1"/>
</dbReference>
<gene>
    <name evidence="6" type="ORF">Agub_g8841</name>
</gene>
<proteinExistence type="predicted"/>
<sequence>MCGIALACVARTTAASYTSSSCECESDTANARTEASASAPLSEFLAGLRARGPDHIGTHSVWTADVECHLTFAASLLQLRGFQPRTSPCSSSDGHVLCFNGEVFGGLGVRPGQNDGACLMAALHRATACSDGSAGAAAVPDVLSRIRGPWALLFWEPHRQRLWLGRDVLGRRSLLVHFPDDNDPRLLVTSVSQLPAAATAAAATQQGPPNGDDDDATIAAASAAAATAGAGAVTTATAATVAAEGKVAAAVGSVECGISRGASGVGADGLATSAGSGGVGGAGAGGGGGEEEEGGEPSGTDGYWVELPPGLYSVTFGGSSAGREQGAAASELAAAATAEATAAAVAKACCSDEQHHNGADAAADGAAEVGAAEGTATTTAATAAIFRRFAVGDAVQLVMVRHAWRDPLLLELESYRRAETLETEGKGAAAAGDPQQQQHQQQPGPPLARQLEEQLVTGCNGRNEAHLSVVGAAGEVAAAAGALWGPAVEGGAGEQPEEDGLSCWIERPLPATPQDAANALLNVLLAAVRIRCAAINTRSPHPAAAFAQAATAAAAAAAAQGGPPQPSWRQAADPLCGFTLGAHAGCADADGGATNGVCGSSEATGNSDACLVDSFAGSGWCGGDPRSTNGSSSSSRSGDSGASKQDSLHSAAAPAAPAAAPAAAPVMILFSGGADSVLLAALAHRALPPDVPIDLSNVCFAGGTSPDRLAARAALSELSAACPGRRWRLVEVDAELGDVDRHRSRLLALLRPALTVMDFNIGAALWLAVAGQGTLRLPPQSADTPKRLDQLQQNQPEQQPQQQDQDQPVVTPHMHAADSIAAAVPITATTTITTTSTTTMTLEEGQFYGSAARVVLLGHGADEQCGGYGRHRTRFRSDGWRGLAGELEVDVRRLWLRNLGRDDRLVADWGREARHPFLDEHVMALLLRMRLDCILDMRLPAGQGDKAVLRRALQLLGLPQAAGRVKRAIQFGSRIGKMSNRRDFGSNRAANKKNAGGVALQDVSRAAAEAAAGAWVKVKVKAPRRRDN</sequence>
<dbReference type="PANTHER" id="PTHR45937:SF1">
    <property type="entry name" value="ASPARAGINE SYNTHETASE DOMAIN-CONTAINING PROTEIN 1"/>
    <property type="match status" value="1"/>
</dbReference>
<feature type="compositionally biased region" description="Low complexity" evidence="4">
    <location>
        <begin position="627"/>
        <end position="643"/>
    </location>
</feature>
<dbReference type="Gene3D" id="3.60.20.10">
    <property type="entry name" value="Glutamine Phosphoribosylpyrophosphate, subunit 1, domain 1"/>
    <property type="match status" value="1"/>
</dbReference>
<feature type="compositionally biased region" description="Gly residues" evidence="4">
    <location>
        <begin position="275"/>
        <end position="288"/>
    </location>
</feature>
<dbReference type="Gene3D" id="3.40.50.620">
    <property type="entry name" value="HUPs"/>
    <property type="match status" value="1"/>
</dbReference>
<dbReference type="GO" id="GO:0004066">
    <property type="term" value="F:asparagine synthase (glutamine-hydrolyzing) activity"/>
    <property type="evidence" value="ECO:0007669"/>
    <property type="project" value="InterPro"/>
</dbReference>
<dbReference type="Pfam" id="PF00733">
    <property type="entry name" value="Asn_synthase"/>
    <property type="match status" value="1"/>
</dbReference>
<evidence type="ECO:0000313" key="6">
    <source>
        <dbReference type="EMBL" id="GFR47150.1"/>
    </source>
</evidence>